<gene>
    <name evidence="1" type="ORF">METZ01_LOCUS444617</name>
</gene>
<name>A0A382Z8G6_9ZZZZ</name>
<accession>A0A382Z8G6</accession>
<proteinExistence type="predicted"/>
<reference evidence="1" key="1">
    <citation type="submission" date="2018-05" db="EMBL/GenBank/DDBJ databases">
        <authorList>
            <person name="Lanie J.A."/>
            <person name="Ng W.-L."/>
            <person name="Kazmierczak K.M."/>
            <person name="Andrzejewski T.M."/>
            <person name="Davidsen T.M."/>
            <person name="Wayne K.J."/>
            <person name="Tettelin H."/>
            <person name="Glass J.I."/>
            <person name="Rusch D."/>
            <person name="Podicherti R."/>
            <person name="Tsui H.-C.T."/>
            <person name="Winkler M.E."/>
        </authorList>
    </citation>
    <scope>NUCLEOTIDE SEQUENCE</scope>
</reference>
<evidence type="ECO:0000313" key="1">
    <source>
        <dbReference type="EMBL" id="SVD91763.1"/>
    </source>
</evidence>
<dbReference type="AlphaFoldDB" id="A0A382Z8G6"/>
<protein>
    <submittedName>
        <fullName evidence="1">Uncharacterized protein</fullName>
    </submittedName>
</protein>
<sequence length="81" mass="8711">MEGTGLKLVVPPFFRPHVRFTVRSLEDLISVSTAAPYSLFRRAAPGRVRGPTATGFTPTTGSLRQGTLTTPVLSGIRNILT</sequence>
<organism evidence="1">
    <name type="scientific">marine metagenome</name>
    <dbReference type="NCBI Taxonomy" id="408172"/>
    <lineage>
        <taxon>unclassified sequences</taxon>
        <taxon>metagenomes</taxon>
        <taxon>ecological metagenomes</taxon>
    </lineage>
</organism>
<dbReference type="EMBL" id="UINC01181853">
    <property type="protein sequence ID" value="SVD91763.1"/>
    <property type="molecule type" value="Genomic_DNA"/>
</dbReference>